<dbReference type="SUPFAM" id="SSF57667">
    <property type="entry name" value="beta-beta-alpha zinc fingers"/>
    <property type="match status" value="1"/>
</dbReference>
<name>G7YJF5_CLOSI</name>
<gene>
    <name evidence="4" type="ORF">CLF_109506</name>
</gene>
<dbReference type="InterPro" id="IPR036236">
    <property type="entry name" value="Znf_C2H2_sf"/>
</dbReference>
<keyword evidence="1" id="KW-0863">Zinc-finger</keyword>
<dbReference type="SMART" id="SM00355">
    <property type="entry name" value="ZnF_C2H2"/>
    <property type="match status" value="2"/>
</dbReference>
<keyword evidence="5" id="KW-1185">Reference proteome</keyword>
<proteinExistence type="predicted"/>
<dbReference type="GO" id="GO:0008270">
    <property type="term" value="F:zinc ion binding"/>
    <property type="evidence" value="ECO:0007669"/>
    <property type="project" value="UniProtKB-KW"/>
</dbReference>
<evidence type="ECO:0000313" key="4">
    <source>
        <dbReference type="EMBL" id="GAA53088.1"/>
    </source>
</evidence>
<feature type="region of interest" description="Disordered" evidence="2">
    <location>
        <begin position="1"/>
        <end position="31"/>
    </location>
</feature>
<dbReference type="Proteomes" id="UP000008909">
    <property type="component" value="Unassembled WGS sequence"/>
</dbReference>
<evidence type="ECO:0000256" key="2">
    <source>
        <dbReference type="SAM" id="MobiDB-lite"/>
    </source>
</evidence>
<dbReference type="Gene3D" id="3.30.160.60">
    <property type="entry name" value="Classic Zinc Finger"/>
    <property type="match status" value="1"/>
</dbReference>
<keyword evidence="1" id="KW-0862">Zinc</keyword>
<accession>G7YJF5</accession>
<dbReference type="InterPro" id="IPR013087">
    <property type="entry name" value="Znf_C2H2_type"/>
</dbReference>
<feature type="compositionally biased region" description="Basic and acidic residues" evidence="2">
    <location>
        <begin position="12"/>
        <end position="26"/>
    </location>
</feature>
<dbReference type="PROSITE" id="PS00028">
    <property type="entry name" value="ZINC_FINGER_C2H2_1"/>
    <property type="match status" value="2"/>
</dbReference>
<sequence>MDGKFNSSVTVESKKYKPQRNTDFDRTNQNPSIVFVNRQSVPTSTQERFVGLKCEECGKWCKSKAGLVAHHRVHDNDSVGTNMVAQLACADCSRLFPTKIGLSQHRRHAHPTQHNADKLSRVKHSGARWSQQESQSLLRLANNLYPSCETQTALFARLEQYFPGRSAISIKTRLRVLNWQAQQDESSSGGPDQTIGQIAAYSSEADDYSVWFKQTVDCAVSLLESHADSSLASVDLLAFARGLQSGIMTPEQKTVSRRRRQLAHRMPVNRKQIRRANYAAIQTLYHLNNMGDLPILYKRIVPMLIDALTSCYSNPISEASKPSFTIDAPKQSPVELKQSVISTFSCILQHSSPREYTEFLESWSTEFVKQCKCTEFFSHTFKIRWQVHTSTKKPLMQARVIRPQVRLDRNSGVGNITEYQPYKEQNGVASKYLRVHEARISTIHRTAFCADCVRMFKVQKRRSDNLSVVATTIEVNLSVRDERMSLLKPTETKLFGLVPQPLAAMESLKEMSAYFQQSDLDDLVLQGILEAYNMNSRQIKLPDNQLCQLSCRGPPPHNCAVELHCGSPKLSMGLLLNVHAWSRLAIKLHQSNSQAQRIPNKHASLIVQNADKLNQTIRNVTIIGHHNLIAGWLKRSELIVTALTSLCSLVRQISQDALSNRVVPFLLETITSLPMEDPKSPNVYSELSGRDFSQNYNILPNICDVWKEITSSRPMIMEPNLITKHIFPSILTHLLDSDLNLTQFRTVISTLYALLGVLDIAVCGPENNTDNTQYRTIPAVTIDAPGGSDYGDDTSEIGSEYEPNQRNRSPTAWQLDCKCFITNRGDIISAGLSAELPIFHNIADIFGRSTLETARRWETFACRLASTRQQLRFLHECLRQNALPRSVSYRPPLNHPEAWKLARENGRRMIRLMITDAHIRLRKYARVLNEQRETCLRTVGPEIIEQLSEARRVRHTVEKKRATLERKLYRLVKPTEPTNNEAWIMNLSRRQLTAAEENVLIKGLNFNFKDAGNPEYLASLEAAFTSSGLNEETHGEHASSARTITLELGYDKPESYSMAMTNAALYREAYTENELICNKASTPVLGRVEQARTVHLVMDIVSSVAVAWKN</sequence>
<feature type="domain" description="C2H2-type" evidence="3">
    <location>
        <begin position="87"/>
        <end position="115"/>
    </location>
</feature>
<evidence type="ECO:0000256" key="1">
    <source>
        <dbReference type="PROSITE-ProRule" id="PRU00042"/>
    </source>
</evidence>
<dbReference type="GO" id="GO:0003964">
    <property type="term" value="F:RNA-directed DNA polymerase activity"/>
    <property type="evidence" value="ECO:0007669"/>
    <property type="project" value="UniProtKB-KW"/>
</dbReference>
<protein>
    <submittedName>
        <fullName evidence="4">Putative reverse transcriptase</fullName>
    </submittedName>
</protein>
<dbReference type="InterPro" id="IPR016024">
    <property type="entry name" value="ARM-type_fold"/>
</dbReference>
<evidence type="ECO:0000313" key="5">
    <source>
        <dbReference type="Proteomes" id="UP000008909"/>
    </source>
</evidence>
<feature type="domain" description="C2H2-type" evidence="3">
    <location>
        <begin position="52"/>
        <end position="79"/>
    </location>
</feature>
<organism evidence="4 5">
    <name type="scientific">Clonorchis sinensis</name>
    <name type="common">Chinese liver fluke</name>
    <dbReference type="NCBI Taxonomy" id="79923"/>
    <lineage>
        <taxon>Eukaryota</taxon>
        <taxon>Metazoa</taxon>
        <taxon>Spiralia</taxon>
        <taxon>Lophotrochozoa</taxon>
        <taxon>Platyhelminthes</taxon>
        <taxon>Trematoda</taxon>
        <taxon>Digenea</taxon>
        <taxon>Opisthorchiida</taxon>
        <taxon>Opisthorchiata</taxon>
        <taxon>Opisthorchiidae</taxon>
        <taxon>Clonorchis</taxon>
    </lineage>
</organism>
<keyword evidence="4" id="KW-0548">Nucleotidyltransferase</keyword>
<dbReference type="SUPFAM" id="SSF48371">
    <property type="entry name" value="ARM repeat"/>
    <property type="match status" value="1"/>
</dbReference>
<feature type="compositionally biased region" description="Polar residues" evidence="2">
    <location>
        <begin position="1"/>
        <end position="11"/>
    </location>
</feature>
<dbReference type="PROSITE" id="PS50157">
    <property type="entry name" value="ZINC_FINGER_C2H2_2"/>
    <property type="match status" value="2"/>
</dbReference>
<keyword evidence="4" id="KW-0695">RNA-directed DNA polymerase</keyword>
<keyword evidence="1" id="KW-0479">Metal-binding</keyword>
<dbReference type="AlphaFoldDB" id="G7YJF5"/>
<reference evidence="4" key="1">
    <citation type="journal article" date="2011" name="Genome Biol.">
        <title>The draft genome of the carcinogenic human liver fluke Clonorchis sinensis.</title>
        <authorList>
            <person name="Wang X."/>
            <person name="Chen W."/>
            <person name="Huang Y."/>
            <person name="Sun J."/>
            <person name="Men J."/>
            <person name="Liu H."/>
            <person name="Luo F."/>
            <person name="Guo L."/>
            <person name="Lv X."/>
            <person name="Deng C."/>
            <person name="Zhou C."/>
            <person name="Fan Y."/>
            <person name="Li X."/>
            <person name="Huang L."/>
            <person name="Hu Y."/>
            <person name="Liang C."/>
            <person name="Hu X."/>
            <person name="Xu J."/>
            <person name="Yu X."/>
        </authorList>
    </citation>
    <scope>NUCLEOTIDE SEQUENCE [LARGE SCALE GENOMIC DNA]</scope>
    <source>
        <strain evidence="4">Henan</strain>
    </source>
</reference>
<keyword evidence="4" id="KW-0808">Transferase</keyword>
<reference key="2">
    <citation type="submission" date="2011-10" db="EMBL/GenBank/DDBJ databases">
        <title>The genome and transcriptome sequence of Clonorchis sinensis provide insights into the carcinogenic liver fluke.</title>
        <authorList>
            <person name="Wang X."/>
            <person name="Huang Y."/>
            <person name="Chen W."/>
            <person name="Liu H."/>
            <person name="Guo L."/>
            <person name="Chen Y."/>
            <person name="Luo F."/>
            <person name="Zhou W."/>
            <person name="Sun J."/>
            <person name="Mao Q."/>
            <person name="Liang P."/>
            <person name="Zhou C."/>
            <person name="Tian Y."/>
            <person name="Men J."/>
            <person name="Lv X."/>
            <person name="Huang L."/>
            <person name="Zhou J."/>
            <person name="Hu Y."/>
            <person name="Li R."/>
            <person name="Zhang F."/>
            <person name="Lei H."/>
            <person name="Li X."/>
            <person name="Hu X."/>
            <person name="Liang C."/>
            <person name="Xu J."/>
            <person name="Wu Z."/>
            <person name="Yu X."/>
        </authorList>
    </citation>
    <scope>NUCLEOTIDE SEQUENCE</scope>
    <source>
        <strain>Henan</strain>
    </source>
</reference>
<dbReference type="EMBL" id="DF143415">
    <property type="protein sequence ID" value="GAA53088.1"/>
    <property type="molecule type" value="Genomic_DNA"/>
</dbReference>
<evidence type="ECO:0000259" key="3">
    <source>
        <dbReference type="PROSITE" id="PS50157"/>
    </source>
</evidence>